<dbReference type="InterPro" id="IPR052931">
    <property type="entry name" value="Prophage_regulatory_activator"/>
</dbReference>
<dbReference type="SUPFAM" id="SSF46955">
    <property type="entry name" value="Putative DNA-binding domain"/>
    <property type="match status" value="1"/>
</dbReference>
<dbReference type="PANTHER" id="PTHR36154:SF1">
    <property type="entry name" value="DNA-BINDING TRANSCRIPTIONAL ACTIVATOR ALPA"/>
    <property type="match status" value="1"/>
</dbReference>
<dbReference type="Pfam" id="PF05930">
    <property type="entry name" value="Phage_AlpA"/>
    <property type="match status" value="1"/>
</dbReference>
<gene>
    <name evidence="1" type="ORF">GCM10007878_11820</name>
</gene>
<dbReference type="InterPro" id="IPR010260">
    <property type="entry name" value="AlpA"/>
</dbReference>
<reference evidence="2" key="1">
    <citation type="journal article" date="2019" name="Int. J. Syst. Evol. Microbiol.">
        <title>The Global Catalogue of Microorganisms (GCM) 10K type strain sequencing project: providing services to taxonomists for standard genome sequencing and annotation.</title>
        <authorList>
            <consortium name="The Broad Institute Genomics Platform"/>
            <consortium name="The Broad Institute Genome Sequencing Center for Infectious Disease"/>
            <person name="Wu L."/>
            <person name="Ma J."/>
        </authorList>
    </citation>
    <scope>NUCLEOTIDE SEQUENCE [LARGE SCALE GENOMIC DNA]</scope>
    <source>
        <strain evidence="2">NBRC 100033</strain>
    </source>
</reference>
<dbReference type="EMBL" id="BSOR01000017">
    <property type="protein sequence ID" value="GLR63747.1"/>
    <property type="molecule type" value="Genomic_DNA"/>
</dbReference>
<dbReference type="Gene3D" id="1.10.238.160">
    <property type="match status" value="1"/>
</dbReference>
<dbReference type="Proteomes" id="UP001156682">
    <property type="component" value="Unassembled WGS sequence"/>
</dbReference>
<evidence type="ECO:0008006" key="3">
    <source>
        <dbReference type="Google" id="ProtNLM"/>
    </source>
</evidence>
<sequence length="71" mass="8126">MVENTLYKEGQRIIRMAELIRITGYSRASIYNFMAEGTFPKSKKLGRRAVGWNSQEVQAWIDDRLNGGAEC</sequence>
<proteinExistence type="predicted"/>
<keyword evidence="2" id="KW-1185">Reference proteome</keyword>
<dbReference type="InterPro" id="IPR009061">
    <property type="entry name" value="DNA-bd_dom_put_sf"/>
</dbReference>
<evidence type="ECO:0000313" key="2">
    <source>
        <dbReference type="Proteomes" id="UP001156682"/>
    </source>
</evidence>
<evidence type="ECO:0000313" key="1">
    <source>
        <dbReference type="EMBL" id="GLR63747.1"/>
    </source>
</evidence>
<comment type="caution">
    <text evidence="1">The sequence shown here is derived from an EMBL/GenBank/DDBJ whole genome shotgun (WGS) entry which is preliminary data.</text>
</comment>
<protein>
    <recommendedName>
        <fullName evidence="3">Transcriptional regulator, AlpA family</fullName>
    </recommendedName>
</protein>
<accession>A0ABQ5ZXK1</accession>
<organism evidence="1 2">
    <name type="scientific">Marinospirillum insulare</name>
    <dbReference type="NCBI Taxonomy" id="217169"/>
    <lineage>
        <taxon>Bacteria</taxon>
        <taxon>Pseudomonadati</taxon>
        <taxon>Pseudomonadota</taxon>
        <taxon>Gammaproteobacteria</taxon>
        <taxon>Oceanospirillales</taxon>
        <taxon>Oceanospirillaceae</taxon>
        <taxon>Marinospirillum</taxon>
    </lineage>
</organism>
<dbReference type="RefSeq" id="WP_027850866.1">
    <property type="nucleotide sequence ID" value="NZ_BSOR01000017.1"/>
</dbReference>
<name>A0ABQ5ZXK1_9GAMM</name>
<dbReference type="PANTHER" id="PTHR36154">
    <property type="entry name" value="DNA-BINDING TRANSCRIPTIONAL ACTIVATOR ALPA"/>
    <property type="match status" value="1"/>
</dbReference>